<organism evidence="2 3">
    <name type="scientific">Vibrio diazotrophicus</name>
    <dbReference type="NCBI Taxonomy" id="685"/>
    <lineage>
        <taxon>Bacteria</taxon>
        <taxon>Pseudomonadati</taxon>
        <taxon>Pseudomonadota</taxon>
        <taxon>Gammaproteobacteria</taxon>
        <taxon>Vibrionales</taxon>
        <taxon>Vibrionaceae</taxon>
        <taxon>Vibrio</taxon>
    </lineage>
</organism>
<dbReference type="InterPro" id="IPR037522">
    <property type="entry name" value="HD_GYP_dom"/>
</dbReference>
<evidence type="ECO:0000259" key="1">
    <source>
        <dbReference type="PROSITE" id="PS51832"/>
    </source>
</evidence>
<evidence type="ECO:0000313" key="3">
    <source>
        <dbReference type="Proteomes" id="UP000248729"/>
    </source>
</evidence>
<gene>
    <name evidence="2" type="ORF">DET48_1241</name>
</gene>
<comment type="caution">
    <text evidence="2">The sequence shown here is derived from an EMBL/GenBank/DDBJ whole genome shotgun (WGS) entry which is preliminary data.</text>
</comment>
<proteinExistence type="predicted"/>
<dbReference type="PROSITE" id="PS51832">
    <property type="entry name" value="HD_GYP"/>
    <property type="match status" value="1"/>
</dbReference>
<dbReference type="GO" id="GO:0016740">
    <property type="term" value="F:transferase activity"/>
    <property type="evidence" value="ECO:0007669"/>
    <property type="project" value="UniProtKB-KW"/>
</dbReference>
<keyword evidence="2" id="KW-0808">Transferase</keyword>
<accession>A0A329EGF3</accession>
<reference evidence="2 3" key="1">
    <citation type="submission" date="2018-06" db="EMBL/GenBank/DDBJ databases">
        <title>Freshwater and sediment microbial communities from various areas in North America, analyzing microbe dynamics in response to fracking.</title>
        <authorList>
            <person name="Lamendella R."/>
        </authorList>
    </citation>
    <scope>NUCLEOTIDE SEQUENCE [LARGE SCALE GENOMIC DNA]</scope>
    <source>
        <strain evidence="2 3">99A</strain>
    </source>
</reference>
<dbReference type="GO" id="GO:0008081">
    <property type="term" value="F:phosphoric diester hydrolase activity"/>
    <property type="evidence" value="ECO:0007669"/>
    <property type="project" value="UniProtKB-ARBA"/>
</dbReference>
<dbReference type="EMBL" id="QLTR01000024">
    <property type="protein sequence ID" value="RAS59978.1"/>
    <property type="molecule type" value="Genomic_DNA"/>
</dbReference>
<dbReference type="PANTHER" id="PTHR45228:SF1">
    <property type="entry name" value="CYCLIC DI-GMP PHOSPHODIESTERASE TM_0186"/>
    <property type="match status" value="1"/>
</dbReference>
<feature type="domain" description="HD-GYP" evidence="1">
    <location>
        <begin position="62"/>
        <end position="259"/>
    </location>
</feature>
<dbReference type="PANTHER" id="PTHR45228">
    <property type="entry name" value="CYCLIC DI-GMP PHOSPHODIESTERASE TM_0186-RELATED"/>
    <property type="match status" value="1"/>
</dbReference>
<name>A0A329EGF3_VIBDI</name>
<dbReference type="SMART" id="SM00471">
    <property type="entry name" value="HDc"/>
    <property type="match status" value="1"/>
</dbReference>
<evidence type="ECO:0000313" key="2">
    <source>
        <dbReference type="EMBL" id="RAS59978.1"/>
    </source>
</evidence>
<dbReference type="RefSeq" id="WP_112404404.1">
    <property type="nucleotide sequence ID" value="NZ_QLTR01000024.1"/>
</dbReference>
<dbReference type="SUPFAM" id="SSF109604">
    <property type="entry name" value="HD-domain/PDEase-like"/>
    <property type="match status" value="1"/>
</dbReference>
<dbReference type="NCBIfam" id="TIGR00277">
    <property type="entry name" value="HDIG"/>
    <property type="match status" value="1"/>
</dbReference>
<protein>
    <submittedName>
        <fullName evidence="2">Putative nucleotidyltransferase with HDIG domain</fullName>
    </submittedName>
</protein>
<dbReference type="Pfam" id="PF13487">
    <property type="entry name" value="HD_5"/>
    <property type="match status" value="1"/>
</dbReference>
<dbReference type="AlphaFoldDB" id="A0A329EGF3"/>
<sequence>MASSSTPFHECRTYYLKSGYFSKFVEIGNKEEFKESNTILFLRNLSDVSDSLKALENEREQRLLDQQEIITILGEILESRSGETGSHVKRVARVAGHLAELYGLSSYDVDLIKTVAPLHDVGKVAIADEILNKPRELTYDEFELIKTHTSKGYDILSASNSEMMRMAATVAHEHHEKWDGSGYPCGKAGIQIHIFARIVSIADVFDALLMVRPYKKPWSNKDVFNFFGLQSGKHFDPDLCQIFIDNFEEFCDLHKSINAEVFNSTELAPYISTPISALVL</sequence>
<dbReference type="InterPro" id="IPR006675">
    <property type="entry name" value="HDIG_dom"/>
</dbReference>
<dbReference type="InterPro" id="IPR052020">
    <property type="entry name" value="Cyclic_di-GMP/3'3'-cGAMP_PDE"/>
</dbReference>
<dbReference type="InterPro" id="IPR003607">
    <property type="entry name" value="HD/PDEase_dom"/>
</dbReference>
<dbReference type="CDD" id="cd00077">
    <property type="entry name" value="HDc"/>
    <property type="match status" value="1"/>
</dbReference>
<dbReference type="Proteomes" id="UP000248729">
    <property type="component" value="Unassembled WGS sequence"/>
</dbReference>
<dbReference type="Gene3D" id="1.10.3210.10">
    <property type="entry name" value="Hypothetical protein af1432"/>
    <property type="match status" value="1"/>
</dbReference>